<protein>
    <submittedName>
        <fullName evidence="1">Uncharacterized protein</fullName>
    </submittedName>
</protein>
<organism evidence="1 2">
    <name type="scientific">Violaceomyces palustris</name>
    <dbReference type="NCBI Taxonomy" id="1673888"/>
    <lineage>
        <taxon>Eukaryota</taxon>
        <taxon>Fungi</taxon>
        <taxon>Dikarya</taxon>
        <taxon>Basidiomycota</taxon>
        <taxon>Ustilaginomycotina</taxon>
        <taxon>Ustilaginomycetes</taxon>
        <taxon>Violaceomycetales</taxon>
        <taxon>Violaceomycetaceae</taxon>
        <taxon>Violaceomyces</taxon>
    </lineage>
</organism>
<accession>A0ACD0NSV2</accession>
<reference evidence="1 2" key="1">
    <citation type="journal article" date="2018" name="Mol. Biol. Evol.">
        <title>Broad Genomic Sampling Reveals a Smut Pathogenic Ancestry of the Fungal Clade Ustilaginomycotina.</title>
        <authorList>
            <person name="Kijpornyongpan T."/>
            <person name="Mondo S.J."/>
            <person name="Barry K."/>
            <person name="Sandor L."/>
            <person name="Lee J."/>
            <person name="Lipzen A."/>
            <person name="Pangilinan J."/>
            <person name="LaButti K."/>
            <person name="Hainaut M."/>
            <person name="Henrissat B."/>
            <person name="Grigoriev I.V."/>
            <person name="Spatafora J.W."/>
            <person name="Aime M.C."/>
        </authorList>
    </citation>
    <scope>NUCLEOTIDE SEQUENCE [LARGE SCALE GENOMIC DNA]</scope>
    <source>
        <strain evidence="1 2">SA 807</strain>
    </source>
</reference>
<name>A0ACD0NSV2_9BASI</name>
<keyword evidence="2" id="KW-1185">Reference proteome</keyword>
<dbReference type="Proteomes" id="UP000245626">
    <property type="component" value="Unassembled WGS sequence"/>
</dbReference>
<evidence type="ECO:0000313" key="1">
    <source>
        <dbReference type="EMBL" id="PWN48875.1"/>
    </source>
</evidence>
<evidence type="ECO:0000313" key="2">
    <source>
        <dbReference type="Proteomes" id="UP000245626"/>
    </source>
</evidence>
<sequence>MTKLRWSFGFSLAFQLWLVALSLVLCSPTLPCSSKRLEALSKILSAREGRRLSDGLFVHLAIEAITDSMTDIEEVWRPHPELFKFYMGVCNNMKIALGDGDSKAEREIEALKDKGEYAGGSSALQRSHGNEIELQG</sequence>
<dbReference type="EMBL" id="KZ820129">
    <property type="protein sequence ID" value="PWN48875.1"/>
    <property type="molecule type" value="Genomic_DNA"/>
</dbReference>
<gene>
    <name evidence="1" type="ORF">IE53DRAFT_388906</name>
</gene>
<proteinExistence type="predicted"/>